<dbReference type="Proteomes" id="UP001375240">
    <property type="component" value="Unassembled WGS sequence"/>
</dbReference>
<protein>
    <recommendedName>
        <fullName evidence="4">Secreted protein</fullName>
    </recommendedName>
</protein>
<evidence type="ECO:0000256" key="1">
    <source>
        <dbReference type="SAM" id="SignalP"/>
    </source>
</evidence>
<dbReference type="AlphaFoldDB" id="A0AAV9UFW8"/>
<feature type="signal peptide" evidence="1">
    <location>
        <begin position="1"/>
        <end position="18"/>
    </location>
</feature>
<dbReference type="PANTHER" id="PTHR38847:SF1">
    <property type="entry name" value="PSEUDOURIDINE SYNTHASE RSUA_RLUA-LIKE DOMAIN-CONTAINING PROTEIN"/>
    <property type="match status" value="1"/>
</dbReference>
<evidence type="ECO:0000313" key="2">
    <source>
        <dbReference type="EMBL" id="KAK6340840.1"/>
    </source>
</evidence>
<name>A0AAV9UFW8_9PEZI</name>
<reference evidence="2 3" key="1">
    <citation type="submission" date="2019-10" db="EMBL/GenBank/DDBJ databases">
        <authorList>
            <person name="Palmer J.M."/>
        </authorList>
    </citation>
    <scope>NUCLEOTIDE SEQUENCE [LARGE SCALE GENOMIC DNA]</scope>
    <source>
        <strain evidence="2 3">TWF696</strain>
    </source>
</reference>
<accession>A0AAV9UFW8</accession>
<sequence length="209" mass="22747">MKFTASAIIASFFALSRAAPTAPAVGPDPSLVYVTHINYGGSGCPVGSIAQSFSGDRTYFTLIFDQFIASMGPGIPGTESRKNCQINVGIRYPGGYQFSIFEATYRGFADLPKTQTGTQKATYYFSGDNRQCSAESIIKGPISRDYVFTDKISTETNVWSPCGVEGLLNINSQVRITSTQNPPKEQGQLTTDSLDGKFQQIMALNWRKC</sequence>
<comment type="caution">
    <text evidence="2">The sequence shown here is derived from an EMBL/GenBank/DDBJ whole genome shotgun (WGS) entry which is preliminary data.</text>
</comment>
<dbReference type="PANTHER" id="PTHR38847">
    <property type="match status" value="1"/>
</dbReference>
<keyword evidence="3" id="KW-1185">Reference proteome</keyword>
<evidence type="ECO:0000313" key="3">
    <source>
        <dbReference type="Proteomes" id="UP001375240"/>
    </source>
</evidence>
<feature type="chain" id="PRO_5043922881" description="Secreted protein" evidence="1">
    <location>
        <begin position="19"/>
        <end position="209"/>
    </location>
</feature>
<dbReference type="Pfam" id="PF14273">
    <property type="entry name" value="DUF4360"/>
    <property type="match status" value="1"/>
</dbReference>
<keyword evidence="1" id="KW-0732">Signal</keyword>
<organism evidence="2 3">
    <name type="scientific">Orbilia brochopaga</name>
    <dbReference type="NCBI Taxonomy" id="3140254"/>
    <lineage>
        <taxon>Eukaryota</taxon>
        <taxon>Fungi</taxon>
        <taxon>Dikarya</taxon>
        <taxon>Ascomycota</taxon>
        <taxon>Pezizomycotina</taxon>
        <taxon>Orbiliomycetes</taxon>
        <taxon>Orbiliales</taxon>
        <taxon>Orbiliaceae</taxon>
        <taxon>Orbilia</taxon>
    </lineage>
</organism>
<dbReference type="EMBL" id="JAVHNQ010000008">
    <property type="protein sequence ID" value="KAK6340840.1"/>
    <property type="molecule type" value="Genomic_DNA"/>
</dbReference>
<proteinExistence type="predicted"/>
<evidence type="ECO:0008006" key="4">
    <source>
        <dbReference type="Google" id="ProtNLM"/>
    </source>
</evidence>
<dbReference type="InterPro" id="IPR025649">
    <property type="entry name" value="DUF4360"/>
</dbReference>
<gene>
    <name evidence="2" type="ORF">TWF696_009158</name>
</gene>